<dbReference type="SUPFAM" id="SSF53720">
    <property type="entry name" value="ALDH-like"/>
    <property type="match status" value="1"/>
</dbReference>
<gene>
    <name evidence="8" type="ORF">ITP53_20620</name>
</gene>
<dbReference type="Pfam" id="PF00171">
    <property type="entry name" value="Aldedh"/>
    <property type="match status" value="1"/>
</dbReference>
<dbReference type="FunFam" id="3.40.309.10:FF:000012">
    <property type="entry name" value="Betaine aldehyde dehydrogenase"/>
    <property type="match status" value="1"/>
</dbReference>
<evidence type="ECO:0000313" key="9">
    <source>
        <dbReference type="Proteomes" id="UP000605361"/>
    </source>
</evidence>
<organism evidence="8 9">
    <name type="scientific">Nonomuraea cypriaca</name>
    <dbReference type="NCBI Taxonomy" id="1187855"/>
    <lineage>
        <taxon>Bacteria</taxon>
        <taxon>Bacillati</taxon>
        <taxon>Actinomycetota</taxon>
        <taxon>Actinomycetes</taxon>
        <taxon>Streptosporangiales</taxon>
        <taxon>Streptosporangiaceae</taxon>
        <taxon>Nonomuraea</taxon>
    </lineage>
</organism>
<dbReference type="CDD" id="cd07138">
    <property type="entry name" value="ALDH_CddD_SSP0762"/>
    <property type="match status" value="1"/>
</dbReference>
<dbReference type="FunFam" id="3.40.605.10:FF:000026">
    <property type="entry name" value="Aldehyde dehydrogenase, putative"/>
    <property type="match status" value="1"/>
</dbReference>
<evidence type="ECO:0000313" key="8">
    <source>
        <dbReference type="EMBL" id="MBF8188093.1"/>
    </source>
</evidence>
<dbReference type="InterPro" id="IPR016163">
    <property type="entry name" value="Ald_DH_C"/>
</dbReference>
<dbReference type="GO" id="GO:0004029">
    <property type="term" value="F:aldehyde dehydrogenase (NAD+) activity"/>
    <property type="evidence" value="ECO:0007669"/>
    <property type="project" value="UniProtKB-EC"/>
</dbReference>
<dbReference type="InterPro" id="IPR016161">
    <property type="entry name" value="Ald_DH/histidinol_DH"/>
</dbReference>
<protein>
    <recommendedName>
        <fullName evidence="3">aldehyde dehydrogenase (NAD(+))</fullName>
        <ecNumber evidence="3">1.2.1.3</ecNumber>
    </recommendedName>
</protein>
<evidence type="ECO:0000256" key="1">
    <source>
        <dbReference type="ARBA" id="ARBA00009986"/>
    </source>
</evidence>
<comment type="caution">
    <text evidence="8">The sequence shown here is derived from an EMBL/GenBank/DDBJ whole genome shotgun (WGS) entry which is preliminary data.</text>
</comment>
<feature type="active site" evidence="5">
    <location>
        <position position="242"/>
    </location>
</feature>
<dbReference type="Gene3D" id="3.40.309.10">
    <property type="entry name" value="Aldehyde Dehydrogenase, Chain A, domain 2"/>
    <property type="match status" value="1"/>
</dbReference>
<evidence type="ECO:0000256" key="5">
    <source>
        <dbReference type="PROSITE-ProRule" id="PRU10007"/>
    </source>
</evidence>
<dbReference type="AlphaFoldDB" id="A0A931F219"/>
<evidence type="ECO:0000256" key="2">
    <source>
        <dbReference type="ARBA" id="ARBA00023002"/>
    </source>
</evidence>
<keyword evidence="2 6" id="KW-0560">Oxidoreductase</keyword>
<dbReference type="Proteomes" id="UP000605361">
    <property type="component" value="Unassembled WGS sequence"/>
</dbReference>
<dbReference type="PANTHER" id="PTHR42804">
    <property type="entry name" value="ALDEHYDE DEHYDROGENASE"/>
    <property type="match status" value="1"/>
</dbReference>
<dbReference type="PANTHER" id="PTHR42804:SF1">
    <property type="entry name" value="ALDEHYDE DEHYDROGENASE-RELATED"/>
    <property type="match status" value="1"/>
</dbReference>
<evidence type="ECO:0000256" key="4">
    <source>
        <dbReference type="ARBA" id="ARBA00049194"/>
    </source>
</evidence>
<accession>A0A931F219</accession>
<evidence type="ECO:0000259" key="7">
    <source>
        <dbReference type="Pfam" id="PF00171"/>
    </source>
</evidence>
<evidence type="ECO:0000256" key="6">
    <source>
        <dbReference type="RuleBase" id="RU003345"/>
    </source>
</evidence>
<dbReference type="InterPro" id="IPR029510">
    <property type="entry name" value="Ald_DH_CS_GLU"/>
</dbReference>
<dbReference type="PROSITE" id="PS00687">
    <property type="entry name" value="ALDEHYDE_DEHYDR_GLU"/>
    <property type="match status" value="1"/>
</dbReference>
<dbReference type="EMBL" id="JADOGI010000059">
    <property type="protein sequence ID" value="MBF8188093.1"/>
    <property type="molecule type" value="Genomic_DNA"/>
</dbReference>
<name>A0A931F219_9ACTN</name>
<feature type="domain" description="Aldehyde dehydrogenase" evidence="7">
    <location>
        <begin position="10"/>
        <end position="464"/>
    </location>
</feature>
<dbReference type="Gene3D" id="3.40.605.10">
    <property type="entry name" value="Aldehyde Dehydrogenase, Chain A, domain 1"/>
    <property type="match status" value="1"/>
</dbReference>
<comment type="catalytic activity">
    <reaction evidence="4">
        <text>an aldehyde + NAD(+) + H2O = a carboxylate + NADH + 2 H(+)</text>
        <dbReference type="Rhea" id="RHEA:16185"/>
        <dbReference type="ChEBI" id="CHEBI:15377"/>
        <dbReference type="ChEBI" id="CHEBI:15378"/>
        <dbReference type="ChEBI" id="CHEBI:17478"/>
        <dbReference type="ChEBI" id="CHEBI:29067"/>
        <dbReference type="ChEBI" id="CHEBI:57540"/>
        <dbReference type="ChEBI" id="CHEBI:57945"/>
        <dbReference type="EC" id="1.2.1.3"/>
    </reaction>
</comment>
<evidence type="ECO:0000256" key="3">
    <source>
        <dbReference type="ARBA" id="ARBA00024226"/>
    </source>
</evidence>
<sequence length="467" mass="49105">MRQLYIGGSWTASASGEPIEVVNPATEEIIDRVPAGSPDDVEAAARAARKAFPAWAATAPAERGKLLAAAAELLRQRSDEIAKTIATDMGSPLGFALKVQTLMPATVLSSFAGLAESHPRESRVGNSLVVKEPIGVVAAITPWNYPLHQIVCKVAPALAAGCTVVLKPSEVAPLAAYALAEIFDEIGLPPGVFNLVSGRGPVVGEAMAAHPEVDMVSFTGSTAAGRRVAALAAESVKRVALELGGKSATVILPDADLETAVKVGVANCFVNAGQTCSALTRMIVHRDQYDDAVRLAVAAAGKYTVGDPFDEATRIGPLVSEAQRNRVVHYINRGQEEGARLVAGGTERPHERGYYVEPTVFAAVEPGMTIEQEEIFGPVLSLIPYTSEDMAVQIANDTRYGLAGAVWAGTEEHAVAVARRLRTGQVAVNGGKFNPLAPFGGYKQSGVGRELGEHGLEEYLEVKALQL</sequence>
<dbReference type="FunFam" id="3.40.605.10:FF:000007">
    <property type="entry name" value="NAD/NADP-dependent betaine aldehyde dehydrogenase"/>
    <property type="match status" value="1"/>
</dbReference>
<dbReference type="PROSITE" id="PS00070">
    <property type="entry name" value="ALDEHYDE_DEHYDR_CYS"/>
    <property type="match status" value="1"/>
</dbReference>
<dbReference type="RefSeq" id="WP_195897047.1">
    <property type="nucleotide sequence ID" value="NZ_JADOGI010000059.1"/>
</dbReference>
<dbReference type="InterPro" id="IPR016162">
    <property type="entry name" value="Ald_DH_N"/>
</dbReference>
<keyword evidence="9" id="KW-1185">Reference proteome</keyword>
<proteinExistence type="inferred from homology"/>
<reference evidence="8" key="1">
    <citation type="submission" date="2020-11" db="EMBL/GenBank/DDBJ databases">
        <title>Whole-genome analyses of Nonomuraea sp. K274.</title>
        <authorList>
            <person name="Veyisoglu A."/>
        </authorList>
    </citation>
    <scope>NUCLEOTIDE SEQUENCE</scope>
    <source>
        <strain evidence="8">K274</strain>
    </source>
</reference>
<comment type="similarity">
    <text evidence="1 6">Belongs to the aldehyde dehydrogenase family.</text>
</comment>
<dbReference type="EC" id="1.2.1.3" evidence="3"/>
<dbReference type="InterPro" id="IPR016160">
    <property type="entry name" value="Ald_DH_CS_CYS"/>
</dbReference>
<dbReference type="InterPro" id="IPR015590">
    <property type="entry name" value="Aldehyde_DH_dom"/>
</dbReference>